<gene>
    <name evidence="1" type="ORF">DWY77_00295</name>
</gene>
<dbReference type="InterPro" id="IPR001387">
    <property type="entry name" value="Cro/C1-type_HTH"/>
</dbReference>
<protein>
    <submittedName>
        <fullName evidence="1">XRE family transcriptional regulator</fullName>
    </submittedName>
</protein>
<dbReference type="GO" id="GO:0003677">
    <property type="term" value="F:DNA binding"/>
    <property type="evidence" value="ECO:0007669"/>
    <property type="project" value="InterPro"/>
</dbReference>
<name>A0A412CHF1_9FIRM</name>
<dbReference type="EMBL" id="QRTP01000001">
    <property type="protein sequence ID" value="RGQ87042.1"/>
    <property type="molecule type" value="Genomic_DNA"/>
</dbReference>
<dbReference type="InterPro" id="IPR010982">
    <property type="entry name" value="Lambda_DNA-bd_dom_sf"/>
</dbReference>
<dbReference type="CDD" id="cd00093">
    <property type="entry name" value="HTH_XRE"/>
    <property type="match status" value="1"/>
</dbReference>
<evidence type="ECO:0000313" key="1">
    <source>
        <dbReference type="EMBL" id="RGQ87042.1"/>
    </source>
</evidence>
<reference evidence="1 2" key="1">
    <citation type="submission" date="2018-08" db="EMBL/GenBank/DDBJ databases">
        <title>A genome reference for cultivated species of the human gut microbiota.</title>
        <authorList>
            <person name="Zou Y."/>
            <person name="Xue W."/>
            <person name="Luo G."/>
        </authorList>
    </citation>
    <scope>NUCLEOTIDE SEQUENCE [LARGE SCALE GENOMIC DNA]</scope>
    <source>
        <strain evidence="1 2">AF27-12</strain>
    </source>
</reference>
<dbReference type="Proteomes" id="UP000286147">
    <property type="component" value="Unassembled WGS sequence"/>
</dbReference>
<dbReference type="AlphaFoldDB" id="A0A412CHF1"/>
<proteinExistence type="predicted"/>
<accession>A0A412CHF1</accession>
<dbReference type="Gene3D" id="1.10.260.40">
    <property type="entry name" value="lambda repressor-like DNA-binding domains"/>
    <property type="match status" value="1"/>
</dbReference>
<dbReference type="RefSeq" id="WP_118035350.1">
    <property type="nucleotide sequence ID" value="NZ_QRTP01000001.1"/>
</dbReference>
<dbReference type="SUPFAM" id="SSF47413">
    <property type="entry name" value="lambda repressor-like DNA-binding domains"/>
    <property type="match status" value="1"/>
</dbReference>
<sequence>MNEFGKFTRKLRIDRGELLKDMSCKLKVSPAYLSAVEIGKRNIPQDWIDILSKAYLLTTKQINELKQAYAQSCNEIKLNMKGATNEQKNLAIEFMEGFARLDEKDIHELSKILAKSTRRNIND</sequence>
<comment type="caution">
    <text evidence="1">The sequence shown here is derived from an EMBL/GenBank/DDBJ whole genome shotgun (WGS) entry which is preliminary data.</text>
</comment>
<evidence type="ECO:0000313" key="2">
    <source>
        <dbReference type="Proteomes" id="UP000286147"/>
    </source>
</evidence>
<organism evidence="1 2">
    <name type="scientific">Megamonas rupellensis</name>
    <dbReference type="NCBI Taxonomy" id="491921"/>
    <lineage>
        <taxon>Bacteria</taxon>
        <taxon>Bacillati</taxon>
        <taxon>Bacillota</taxon>
        <taxon>Negativicutes</taxon>
        <taxon>Selenomonadales</taxon>
        <taxon>Selenomonadaceae</taxon>
        <taxon>Megamonas</taxon>
    </lineage>
</organism>